<dbReference type="InParanoid" id="A0A2T2ZYG3"/>
<gene>
    <name evidence="2" type="ORF">BD289DRAFT_93276</name>
</gene>
<evidence type="ECO:0000313" key="2">
    <source>
        <dbReference type="EMBL" id="PSR79540.1"/>
    </source>
</evidence>
<protein>
    <submittedName>
        <fullName evidence="2">Uncharacterized protein</fullName>
    </submittedName>
</protein>
<dbReference type="Proteomes" id="UP000241462">
    <property type="component" value="Unassembled WGS sequence"/>
</dbReference>
<sequence length="150" mass="16979">MILYEWLSITLGSKSLARTDPLIQPTRVSLQSSSEQRQACLGGQPQSSRASLHMDSNMDTHARARASLVEILLLSDGGLCGRCNWIRERQWRCSPFRELISYNWALGIFVGTKQVREPQHIISYSLVQKAGVRSAQPGAKRRKRADRRND</sequence>
<dbReference type="AlphaFoldDB" id="A0A2T2ZYG3"/>
<evidence type="ECO:0000313" key="3">
    <source>
        <dbReference type="Proteomes" id="UP000241462"/>
    </source>
</evidence>
<reference evidence="2 3" key="1">
    <citation type="journal article" date="2018" name="Mycol. Prog.">
        <title>Coniella lustricola, a new species from submerged detritus.</title>
        <authorList>
            <person name="Raudabaugh D.B."/>
            <person name="Iturriaga T."/>
            <person name="Carver A."/>
            <person name="Mondo S."/>
            <person name="Pangilinan J."/>
            <person name="Lipzen A."/>
            <person name="He G."/>
            <person name="Amirebrahimi M."/>
            <person name="Grigoriev I.V."/>
            <person name="Miller A.N."/>
        </authorList>
    </citation>
    <scope>NUCLEOTIDE SEQUENCE [LARGE SCALE GENOMIC DNA]</scope>
    <source>
        <strain evidence="2 3">B22-T-1</strain>
    </source>
</reference>
<dbReference type="EMBL" id="KZ678563">
    <property type="protein sequence ID" value="PSR79540.1"/>
    <property type="molecule type" value="Genomic_DNA"/>
</dbReference>
<evidence type="ECO:0000256" key="1">
    <source>
        <dbReference type="SAM" id="MobiDB-lite"/>
    </source>
</evidence>
<accession>A0A2T2ZYG3</accession>
<organism evidence="2 3">
    <name type="scientific">Coniella lustricola</name>
    <dbReference type="NCBI Taxonomy" id="2025994"/>
    <lineage>
        <taxon>Eukaryota</taxon>
        <taxon>Fungi</taxon>
        <taxon>Dikarya</taxon>
        <taxon>Ascomycota</taxon>
        <taxon>Pezizomycotina</taxon>
        <taxon>Sordariomycetes</taxon>
        <taxon>Sordariomycetidae</taxon>
        <taxon>Diaporthales</taxon>
        <taxon>Schizoparmaceae</taxon>
        <taxon>Coniella</taxon>
    </lineage>
</organism>
<proteinExistence type="predicted"/>
<name>A0A2T2ZYG3_9PEZI</name>
<feature type="region of interest" description="Disordered" evidence="1">
    <location>
        <begin position="33"/>
        <end position="52"/>
    </location>
</feature>
<keyword evidence="3" id="KW-1185">Reference proteome</keyword>